<dbReference type="PROSITE" id="PS50969">
    <property type="entry name" value="FCP1"/>
    <property type="match status" value="1"/>
</dbReference>
<protein>
    <recommendedName>
        <fullName evidence="6">FCP1 homology domain-containing protein</fullName>
    </recommendedName>
</protein>
<feature type="compositionally biased region" description="Basic and acidic residues" evidence="5">
    <location>
        <begin position="1"/>
        <end position="11"/>
    </location>
</feature>
<dbReference type="PANTHER" id="PTHR12210">
    <property type="entry name" value="DULLARD PROTEIN PHOSPHATASE"/>
    <property type="match status" value="1"/>
</dbReference>
<dbReference type="GO" id="GO:0004721">
    <property type="term" value="F:phosphoprotein phosphatase activity"/>
    <property type="evidence" value="ECO:0007669"/>
    <property type="project" value="UniProtKB-KW"/>
</dbReference>
<dbReference type="CDD" id="cd07521">
    <property type="entry name" value="HAD_FCP1-like"/>
    <property type="match status" value="1"/>
</dbReference>
<keyword evidence="1" id="KW-0378">Hydrolase</keyword>
<feature type="region of interest" description="Disordered" evidence="5">
    <location>
        <begin position="204"/>
        <end position="225"/>
    </location>
</feature>
<dbReference type="InterPro" id="IPR011948">
    <property type="entry name" value="Dullard_phosphatase"/>
</dbReference>
<evidence type="ECO:0000313" key="8">
    <source>
        <dbReference type="Proteomes" id="UP001208570"/>
    </source>
</evidence>
<keyword evidence="2" id="KW-0904">Protein phosphatase</keyword>
<accession>A0AAD9JBD8</accession>
<evidence type="ECO:0000259" key="6">
    <source>
        <dbReference type="PROSITE" id="PS50969"/>
    </source>
</evidence>
<dbReference type="GO" id="GO:0005634">
    <property type="term" value="C:nucleus"/>
    <property type="evidence" value="ECO:0007669"/>
    <property type="project" value="UniProtKB-ARBA"/>
</dbReference>
<dbReference type="InterPro" id="IPR004274">
    <property type="entry name" value="FCP1_dom"/>
</dbReference>
<comment type="function">
    <text evidence="3">Probable phosphatase.</text>
</comment>
<dbReference type="EMBL" id="JAODUP010000455">
    <property type="protein sequence ID" value="KAK2149355.1"/>
    <property type="molecule type" value="Genomic_DNA"/>
</dbReference>
<evidence type="ECO:0000256" key="5">
    <source>
        <dbReference type="SAM" id="MobiDB-lite"/>
    </source>
</evidence>
<feature type="compositionally biased region" description="Basic residues" evidence="5">
    <location>
        <begin position="119"/>
        <end position="137"/>
    </location>
</feature>
<evidence type="ECO:0000256" key="4">
    <source>
        <dbReference type="ARBA" id="ARBA00038355"/>
    </source>
</evidence>
<comment type="similarity">
    <text evidence="4">Belongs to the CTDSPL2 family.</text>
</comment>
<dbReference type="FunFam" id="3.40.50.1000:FF:000015">
    <property type="entry name" value="CTD small phosphatase-like protein 2"/>
    <property type="match status" value="1"/>
</dbReference>
<dbReference type="Pfam" id="PF03031">
    <property type="entry name" value="NIF"/>
    <property type="match status" value="1"/>
</dbReference>
<reference evidence="7" key="1">
    <citation type="journal article" date="2023" name="Mol. Biol. Evol.">
        <title>Third-Generation Sequencing Reveals the Adaptive Role of the Epigenome in Three Deep-Sea Polychaetes.</title>
        <authorList>
            <person name="Perez M."/>
            <person name="Aroh O."/>
            <person name="Sun Y."/>
            <person name="Lan Y."/>
            <person name="Juniper S.K."/>
            <person name="Young C.R."/>
            <person name="Angers B."/>
            <person name="Qian P.Y."/>
        </authorList>
    </citation>
    <scope>NUCLEOTIDE SEQUENCE</scope>
    <source>
        <strain evidence="7">P08H-3</strain>
    </source>
</reference>
<comment type="caution">
    <text evidence="7">The sequence shown here is derived from an EMBL/GenBank/DDBJ whole genome shotgun (WGS) entry which is preliminary data.</text>
</comment>
<dbReference type="InterPro" id="IPR023214">
    <property type="entry name" value="HAD_sf"/>
</dbReference>
<evidence type="ECO:0000313" key="7">
    <source>
        <dbReference type="EMBL" id="KAK2149355.1"/>
    </source>
</evidence>
<evidence type="ECO:0000256" key="2">
    <source>
        <dbReference type="ARBA" id="ARBA00022912"/>
    </source>
</evidence>
<feature type="compositionally biased region" description="Low complexity" evidence="5">
    <location>
        <begin position="209"/>
        <end position="219"/>
    </location>
</feature>
<dbReference type="Gene3D" id="3.40.50.1000">
    <property type="entry name" value="HAD superfamily/HAD-like"/>
    <property type="match status" value="1"/>
</dbReference>
<dbReference type="AlphaFoldDB" id="A0AAD9JBD8"/>
<dbReference type="Proteomes" id="UP001208570">
    <property type="component" value="Unassembled WGS sequence"/>
</dbReference>
<dbReference type="InterPro" id="IPR036412">
    <property type="entry name" value="HAD-like_sf"/>
</dbReference>
<sequence>MRLRQKQEQPKGCKLRRTRPPGGSTGAIGKKASKRAAKNDENSISVITNGKQVKKVEKKTCKSAYCVRETPNSSVDINLITSTPHRYHVESSNKPDVEASKGEHISVNGSASNADHPRGIGKKRRGAKNKGTTRVKVAKSPTVDECPESATPPRTTLLGTIFSPVFQYFGSMYQYLVAINNNEGEKVLEELAQTIDHSLFTDSVENESDSASSSISSSSKENVAPADNETVMAPVIVENEPVELSQSLCTGDVQSDVEIPLSAGQCSGEIQNEGSSDHPGTAEVVPVENSVEEWEQEVFDPYYFIKHLPPLTEEMRVRAPALPLKTRSSPEFSLVLDLDETLVHCSLNELDDAAFSFPVLFQDVTYQVFVRTRPHFREFLQQVSKLFEVIVFTASKKVYADKLMNLLDPDHTLVKHRLFREHCVCVNGNYIKDLNILGRDLAKTIIIDNSPQAFGYQKEDVRPLIREHFRLHELLPPD</sequence>
<feature type="region of interest" description="Disordered" evidence="5">
    <location>
        <begin position="106"/>
        <end position="150"/>
    </location>
</feature>
<dbReference type="InterPro" id="IPR050365">
    <property type="entry name" value="TIM50"/>
</dbReference>
<dbReference type="SMART" id="SM00577">
    <property type="entry name" value="CPDc"/>
    <property type="match status" value="1"/>
</dbReference>
<dbReference type="SUPFAM" id="SSF56784">
    <property type="entry name" value="HAD-like"/>
    <property type="match status" value="1"/>
</dbReference>
<keyword evidence="8" id="KW-1185">Reference proteome</keyword>
<gene>
    <name evidence="7" type="ORF">LSH36_456g01059</name>
</gene>
<name>A0AAD9JBD8_9ANNE</name>
<feature type="region of interest" description="Disordered" evidence="5">
    <location>
        <begin position="1"/>
        <end position="42"/>
    </location>
</feature>
<feature type="domain" description="FCP1 homology" evidence="6">
    <location>
        <begin position="327"/>
        <end position="478"/>
    </location>
</feature>
<dbReference type="NCBIfam" id="TIGR02251">
    <property type="entry name" value="HIF-SF_euk"/>
    <property type="match status" value="1"/>
</dbReference>
<evidence type="ECO:0000256" key="1">
    <source>
        <dbReference type="ARBA" id="ARBA00022801"/>
    </source>
</evidence>
<evidence type="ECO:0000256" key="3">
    <source>
        <dbReference type="ARBA" id="ARBA00037324"/>
    </source>
</evidence>
<proteinExistence type="inferred from homology"/>
<organism evidence="7 8">
    <name type="scientific">Paralvinella palmiformis</name>
    <dbReference type="NCBI Taxonomy" id="53620"/>
    <lineage>
        <taxon>Eukaryota</taxon>
        <taxon>Metazoa</taxon>
        <taxon>Spiralia</taxon>
        <taxon>Lophotrochozoa</taxon>
        <taxon>Annelida</taxon>
        <taxon>Polychaeta</taxon>
        <taxon>Sedentaria</taxon>
        <taxon>Canalipalpata</taxon>
        <taxon>Terebellida</taxon>
        <taxon>Terebelliformia</taxon>
        <taxon>Alvinellidae</taxon>
        <taxon>Paralvinella</taxon>
    </lineage>
</organism>